<dbReference type="Pfam" id="PF00072">
    <property type="entry name" value="Response_reg"/>
    <property type="match status" value="1"/>
</dbReference>
<comment type="caution">
    <text evidence="4">The sequence shown here is derived from an EMBL/GenBank/DDBJ whole genome shotgun (WGS) entry which is preliminary data.</text>
</comment>
<evidence type="ECO:0000313" key="4">
    <source>
        <dbReference type="EMBL" id="MFD2591705.1"/>
    </source>
</evidence>
<feature type="domain" description="HTH LytTR-type" evidence="3">
    <location>
        <begin position="127"/>
        <end position="225"/>
    </location>
</feature>
<organism evidence="4 5">
    <name type="scientific">Aquimarina hainanensis</name>
    <dbReference type="NCBI Taxonomy" id="1578017"/>
    <lineage>
        <taxon>Bacteria</taxon>
        <taxon>Pseudomonadati</taxon>
        <taxon>Bacteroidota</taxon>
        <taxon>Flavobacteriia</taxon>
        <taxon>Flavobacteriales</taxon>
        <taxon>Flavobacteriaceae</taxon>
        <taxon>Aquimarina</taxon>
    </lineage>
</organism>
<dbReference type="InterPro" id="IPR001789">
    <property type="entry name" value="Sig_transdc_resp-reg_receiver"/>
</dbReference>
<keyword evidence="1" id="KW-0597">Phosphoprotein</keyword>
<dbReference type="Gene3D" id="2.40.50.1020">
    <property type="entry name" value="LytTr DNA-binding domain"/>
    <property type="match status" value="1"/>
</dbReference>
<sequence length="225" mass="26273">MKCIIIEDELPAQQLLTNFIERTSYVECIGVYESATDLPLSVMKEADFLFLDMQLPEINGLDFLKSLDEKPRVIITTAYRDYAIDAFEEAVEDYLLKPFSYSRFLKAVHRIQKAIAPEERSQENPEIFVYADKTFHKIRKTDIDYIKAEVDYVSIVGDGIKILIQDSMNNWEEKLKPDGFVRVHRSYIVNFNKIEKVEGNRILIKDHAISIGKTYISEFFKRIKE</sequence>
<dbReference type="Pfam" id="PF04397">
    <property type="entry name" value="LytTR"/>
    <property type="match status" value="1"/>
</dbReference>
<protein>
    <submittedName>
        <fullName evidence="4">LytR/AlgR family response regulator transcription factor</fullName>
    </submittedName>
</protein>
<dbReference type="InterPro" id="IPR007492">
    <property type="entry name" value="LytTR_DNA-bd_dom"/>
</dbReference>
<name>A0ABW5NBA9_9FLAO</name>
<reference evidence="5" key="1">
    <citation type="journal article" date="2019" name="Int. J. Syst. Evol. Microbiol.">
        <title>The Global Catalogue of Microorganisms (GCM) 10K type strain sequencing project: providing services to taxonomists for standard genome sequencing and annotation.</title>
        <authorList>
            <consortium name="The Broad Institute Genomics Platform"/>
            <consortium name="The Broad Institute Genome Sequencing Center for Infectious Disease"/>
            <person name="Wu L."/>
            <person name="Ma J."/>
        </authorList>
    </citation>
    <scope>NUCLEOTIDE SEQUENCE [LARGE SCALE GENOMIC DNA]</scope>
    <source>
        <strain evidence="5">KCTC 42423</strain>
    </source>
</reference>
<evidence type="ECO:0000259" key="2">
    <source>
        <dbReference type="PROSITE" id="PS50110"/>
    </source>
</evidence>
<dbReference type="PROSITE" id="PS50110">
    <property type="entry name" value="RESPONSE_REGULATORY"/>
    <property type="match status" value="1"/>
</dbReference>
<dbReference type="PANTHER" id="PTHR37299">
    <property type="entry name" value="TRANSCRIPTIONAL REGULATOR-RELATED"/>
    <property type="match status" value="1"/>
</dbReference>
<accession>A0ABW5NBA9</accession>
<evidence type="ECO:0000313" key="5">
    <source>
        <dbReference type="Proteomes" id="UP001597459"/>
    </source>
</evidence>
<gene>
    <name evidence="4" type="ORF">ACFSTE_12775</name>
</gene>
<dbReference type="Gene3D" id="3.40.50.2300">
    <property type="match status" value="1"/>
</dbReference>
<dbReference type="SMART" id="SM00448">
    <property type="entry name" value="REC"/>
    <property type="match status" value="1"/>
</dbReference>
<dbReference type="EMBL" id="JBHULX010000022">
    <property type="protein sequence ID" value="MFD2591705.1"/>
    <property type="molecule type" value="Genomic_DNA"/>
</dbReference>
<dbReference type="PROSITE" id="PS50930">
    <property type="entry name" value="HTH_LYTTR"/>
    <property type="match status" value="1"/>
</dbReference>
<dbReference type="Proteomes" id="UP001597459">
    <property type="component" value="Unassembled WGS sequence"/>
</dbReference>
<dbReference type="PANTHER" id="PTHR37299:SF1">
    <property type="entry name" value="STAGE 0 SPORULATION PROTEIN A HOMOLOG"/>
    <property type="match status" value="1"/>
</dbReference>
<evidence type="ECO:0000259" key="3">
    <source>
        <dbReference type="PROSITE" id="PS50930"/>
    </source>
</evidence>
<dbReference type="RefSeq" id="WP_176027206.1">
    <property type="nucleotide sequence ID" value="NZ_JBHSJV010000001.1"/>
</dbReference>
<dbReference type="SMART" id="SM00850">
    <property type="entry name" value="LytTR"/>
    <property type="match status" value="1"/>
</dbReference>
<dbReference type="InterPro" id="IPR011006">
    <property type="entry name" value="CheY-like_superfamily"/>
</dbReference>
<feature type="domain" description="Response regulatory" evidence="2">
    <location>
        <begin position="2"/>
        <end position="112"/>
    </location>
</feature>
<proteinExistence type="predicted"/>
<dbReference type="SUPFAM" id="SSF52172">
    <property type="entry name" value="CheY-like"/>
    <property type="match status" value="1"/>
</dbReference>
<feature type="modified residue" description="4-aspartylphosphate" evidence="1">
    <location>
        <position position="52"/>
    </location>
</feature>
<dbReference type="InterPro" id="IPR046947">
    <property type="entry name" value="LytR-like"/>
</dbReference>
<evidence type="ECO:0000256" key="1">
    <source>
        <dbReference type="PROSITE-ProRule" id="PRU00169"/>
    </source>
</evidence>
<keyword evidence="5" id="KW-1185">Reference proteome</keyword>